<protein>
    <submittedName>
        <fullName evidence="8">Kinesin-like KIF24</fullName>
    </submittedName>
</protein>
<dbReference type="PROSITE" id="PS00411">
    <property type="entry name" value="KINESIN_MOTOR_1"/>
    <property type="match status" value="1"/>
</dbReference>
<accession>A0A0A0AT77</accession>
<feature type="compositionally biased region" description="Low complexity" evidence="6">
    <location>
        <begin position="1194"/>
        <end position="1208"/>
    </location>
</feature>
<keyword evidence="2" id="KW-0547">Nucleotide-binding</keyword>
<dbReference type="PANTHER" id="PTHR47971">
    <property type="entry name" value="KINESIN-RELATED PROTEIN 6"/>
    <property type="match status" value="1"/>
</dbReference>
<dbReference type="SMART" id="SM00129">
    <property type="entry name" value="KISc"/>
    <property type="match status" value="1"/>
</dbReference>
<feature type="compositionally biased region" description="Polar residues" evidence="6">
    <location>
        <begin position="1072"/>
        <end position="1085"/>
    </location>
</feature>
<dbReference type="STRING" id="50402.A0A0A0AT77"/>
<feature type="region of interest" description="Disordered" evidence="6">
    <location>
        <begin position="923"/>
        <end position="943"/>
    </location>
</feature>
<comment type="subcellular location">
    <subcellularLocation>
        <location evidence="1">Cytoplasm</location>
        <location evidence="1">Cytoskeleton</location>
    </subcellularLocation>
</comment>
<dbReference type="GO" id="GO:0007019">
    <property type="term" value="P:microtubule depolymerization"/>
    <property type="evidence" value="ECO:0007669"/>
    <property type="project" value="TreeGrafter"/>
</dbReference>
<dbReference type="Proteomes" id="UP000053858">
    <property type="component" value="Unassembled WGS sequence"/>
</dbReference>
<feature type="region of interest" description="Disordered" evidence="6">
    <location>
        <begin position="745"/>
        <end position="776"/>
    </location>
</feature>
<feature type="compositionally biased region" description="Basic and acidic residues" evidence="6">
    <location>
        <begin position="934"/>
        <end position="943"/>
    </location>
</feature>
<evidence type="ECO:0000259" key="7">
    <source>
        <dbReference type="PROSITE" id="PS50067"/>
    </source>
</evidence>
<dbReference type="GO" id="GO:0003777">
    <property type="term" value="F:microtubule motor activity"/>
    <property type="evidence" value="ECO:0007669"/>
    <property type="project" value="InterPro"/>
</dbReference>
<comment type="similarity">
    <text evidence="5">Belongs to the TRAFAC class myosin-kinesin ATPase superfamily. Kinesin family.</text>
</comment>
<keyword evidence="4" id="KW-0206">Cytoskeleton</keyword>
<dbReference type="GO" id="GO:0007018">
    <property type="term" value="P:microtubule-based movement"/>
    <property type="evidence" value="ECO:0007669"/>
    <property type="project" value="InterPro"/>
</dbReference>
<evidence type="ECO:0000313" key="8">
    <source>
        <dbReference type="EMBL" id="KGL97062.1"/>
    </source>
</evidence>
<reference evidence="9" key="1">
    <citation type="journal article" date="2014" name="Science">
        <title>Comparative genomics reveals insights into avian genome evolution and adaptation.</title>
        <authorList>
            <consortium name="Avian Genome Consortium"/>
            <person name="Zhang G."/>
            <person name="Li C."/>
            <person name="Li Q."/>
            <person name="Li B."/>
            <person name="Larkin D.M."/>
            <person name="Lee C."/>
            <person name="Storz J.F."/>
            <person name="Antunes A."/>
            <person name="Greenwold M.J."/>
            <person name="Meredith R.W."/>
            <person name="Odeen A."/>
            <person name="Cui J."/>
            <person name="Zhou Q."/>
            <person name="Xu L."/>
            <person name="Pan H."/>
            <person name="Wang Z."/>
            <person name="Jin L."/>
            <person name="Zhang P."/>
            <person name="Hu H."/>
            <person name="Yang W."/>
            <person name="Hu J."/>
            <person name="Xiao J."/>
            <person name="Yang Z."/>
            <person name="Liu Y."/>
            <person name="Xie Q."/>
            <person name="Yu H."/>
            <person name="Lian J."/>
            <person name="Wen P."/>
            <person name="Zhang F."/>
            <person name="Li H."/>
            <person name="Zeng Y."/>
            <person name="Xiong Z."/>
            <person name="Liu S."/>
            <person name="Zhou L."/>
            <person name="Huang Z."/>
            <person name="An N."/>
            <person name="Wang J."/>
            <person name="Zheng Q."/>
            <person name="Xiong Y."/>
            <person name="Wang G."/>
            <person name="Wang B."/>
            <person name="Wang J."/>
            <person name="Fan Y."/>
            <person name="da Fonseca R.R."/>
            <person name="Alfaro-Nunez A."/>
            <person name="Schubert M."/>
            <person name="Orlando L."/>
            <person name="Mourier T."/>
            <person name="Howard J.T."/>
            <person name="Ganapathy G."/>
            <person name="Pfenning A."/>
            <person name="Whitney O."/>
            <person name="Rivas M.V."/>
            <person name="Hara E."/>
            <person name="Smith J."/>
            <person name="Farre M."/>
            <person name="Narayan J."/>
            <person name="Slavov G."/>
            <person name="Romanov M.N."/>
            <person name="Borges R."/>
            <person name="Machado J.P."/>
            <person name="Khan I."/>
            <person name="Springer M.S."/>
            <person name="Gatesy J."/>
            <person name="Hoffmann F.G."/>
            <person name="Opazo J.C."/>
            <person name="Hastad O."/>
            <person name="Sawyer R.H."/>
            <person name="Kim H."/>
            <person name="Kim K.W."/>
            <person name="Kim H.J."/>
            <person name="Cho S."/>
            <person name="Li N."/>
            <person name="Huang Y."/>
            <person name="Bruford M.W."/>
            <person name="Zhan X."/>
            <person name="Dixon A."/>
            <person name="Bertelsen M.F."/>
            <person name="Derryberry E."/>
            <person name="Warren W."/>
            <person name="Wilson R.K."/>
            <person name="Li S."/>
            <person name="Ray D.A."/>
            <person name="Green R.E."/>
            <person name="O'Brien S.J."/>
            <person name="Griffin D."/>
            <person name="Johnson W.E."/>
            <person name="Haussler D."/>
            <person name="Ryder O.A."/>
            <person name="Willerslev E."/>
            <person name="Graves G.R."/>
            <person name="Alstrom P."/>
            <person name="Fjeldsa J."/>
            <person name="Mindell D.P."/>
            <person name="Edwards S.V."/>
            <person name="Braun E.L."/>
            <person name="Rahbek C."/>
            <person name="Burt D.W."/>
            <person name="Houde P."/>
            <person name="Zhang Y."/>
            <person name="Yang H."/>
            <person name="Wang J."/>
            <person name="Jarvis E.D."/>
            <person name="Gilbert M.T."/>
            <person name="Wang J."/>
        </authorList>
    </citation>
    <scope>NUCLEOTIDE SEQUENCE [LARGE SCALE GENOMIC DNA]</scope>
</reference>
<feature type="compositionally biased region" description="Polar residues" evidence="6">
    <location>
        <begin position="1175"/>
        <end position="1193"/>
    </location>
</feature>
<dbReference type="InterPro" id="IPR027417">
    <property type="entry name" value="P-loop_NTPase"/>
</dbReference>
<dbReference type="Pfam" id="PF00225">
    <property type="entry name" value="Kinesin"/>
    <property type="match status" value="1"/>
</dbReference>
<dbReference type="CDD" id="cd09541">
    <property type="entry name" value="SAM_KIF24-like"/>
    <property type="match status" value="1"/>
</dbReference>
<dbReference type="InterPro" id="IPR019821">
    <property type="entry name" value="Kinesin_motor_CS"/>
</dbReference>
<comment type="caution">
    <text evidence="5">Lacks conserved residue(s) required for the propagation of feature annotation.</text>
</comment>
<dbReference type="SUPFAM" id="SSF52540">
    <property type="entry name" value="P-loop containing nucleoside triphosphate hydrolases"/>
    <property type="match status" value="1"/>
</dbReference>
<feature type="region of interest" description="Disordered" evidence="6">
    <location>
        <begin position="1059"/>
        <end position="1085"/>
    </location>
</feature>
<dbReference type="InterPro" id="IPR013761">
    <property type="entry name" value="SAM/pointed_sf"/>
</dbReference>
<feature type="domain" description="Kinesin motor" evidence="7">
    <location>
        <begin position="269"/>
        <end position="412"/>
    </location>
</feature>
<dbReference type="PROSITE" id="PS50067">
    <property type="entry name" value="KINESIN_MOTOR_2"/>
    <property type="match status" value="1"/>
</dbReference>
<evidence type="ECO:0000256" key="2">
    <source>
        <dbReference type="ARBA" id="ARBA00022741"/>
    </source>
</evidence>
<dbReference type="FunFam" id="3.40.850.10:FF:000071">
    <property type="entry name" value="Kinesin-like KIF24"/>
    <property type="match status" value="1"/>
</dbReference>
<dbReference type="GO" id="GO:0008017">
    <property type="term" value="F:microtubule binding"/>
    <property type="evidence" value="ECO:0007669"/>
    <property type="project" value="InterPro"/>
</dbReference>
<feature type="region of interest" description="Disordered" evidence="6">
    <location>
        <begin position="418"/>
        <end position="457"/>
    </location>
</feature>
<keyword evidence="3" id="KW-0067">ATP-binding</keyword>
<evidence type="ECO:0000256" key="5">
    <source>
        <dbReference type="PROSITE-ProRule" id="PRU00283"/>
    </source>
</evidence>
<dbReference type="SUPFAM" id="SSF47769">
    <property type="entry name" value="SAM/Pointed domain"/>
    <property type="match status" value="1"/>
</dbReference>
<organism evidence="8 9">
    <name type="scientific">Charadrius vociferus</name>
    <name type="common">Killdeer</name>
    <name type="synonym">Aegialitis vocifera</name>
    <dbReference type="NCBI Taxonomy" id="50402"/>
    <lineage>
        <taxon>Eukaryota</taxon>
        <taxon>Metazoa</taxon>
        <taxon>Chordata</taxon>
        <taxon>Craniata</taxon>
        <taxon>Vertebrata</taxon>
        <taxon>Euteleostomi</taxon>
        <taxon>Archelosauria</taxon>
        <taxon>Archosauria</taxon>
        <taxon>Dinosauria</taxon>
        <taxon>Saurischia</taxon>
        <taxon>Theropoda</taxon>
        <taxon>Coelurosauria</taxon>
        <taxon>Aves</taxon>
        <taxon>Neognathae</taxon>
        <taxon>Neoaves</taxon>
        <taxon>Charadriiformes</taxon>
        <taxon>Charadriidae</taxon>
        <taxon>Charadrius</taxon>
    </lineage>
</organism>
<sequence>MASCLYECLCEAELEKYYPHFAAFGLQKIDELAKVSMKDYIKLGIHDMNDRKRLFQLIRIIKIMQEEDIADLNKQDFQPNSLFIQPQVTRSGPRRQLHFESFFEENDGILKKIQDSESESYHSSDFSANDKNNSAGEMLGHIKPHDSELIRLNRRDLNTPGICTKKDLSCPTVSDDIASLLGDSEAPIIQRITHISGYNYGLPHSCIRSSTSEKETPWTESEKIRVCVRKRPLGLREERRGEVNIITVKDKETLLLHEKKEAVDLTQYILQVILKGGKERSTGATGVNSDSSRSHAIIQIQIKDTANRTFGRISFIDLAGSERAADARDSDRQTKMEGAEINQSLLALKECIRALDQEHAHTPFRQSKLTQVLKDSFIGNSKTCMIANVSPSHIATEHTLNTLRYADRVKELKKGMKCSTPVTNRHRTAGNVSPKRVQNSSSLPPGEKSSPKKVKLGLQHPSNATKTKACPAALQPPSVPFTSTPRGINKGHAYKGNPNSPWFHHTSPVKGVLRLTHPLRKKTDDLSPNSEKNPTAKDFIIKNAATAETKENGQRDKCMQDRPPVQCLKVQTVQPVQKQLVSRDDFSFGDGNLPSASRQEWGNTFAKQCVGTWTNLPPFQKEREEHLRLYHQQFQQPPILQQKLNYQPLETFLMQYKPQEIQVKQELSLTRTEVQSKEVMQLEDLDDSDFSEDSFSPVCSQKSVKRSNTDKCSQHSFFLHQREQGTEEEENGQKRQDLFFKYSTPTQEHELDDSWDCSKGSPKPEESVKNAGCSKTPSDWSYDLTIESSSSNTAEKPYCLQDDPACNWKNGKDFLPDHKQYKSKHRCLVYSSEATLTPEKDPSNSYVSSVLKSGTTECKEIDLHHEEKEESTLDRQTALAGDVKWKARKTGRSTMVNSICSSEFPSELTAPLTVTLLDYEETTDTETVSSNQEKCPRVKQMSDRNMHGSQNRFEEESWQCTRSRALTDSMLELGEQVRRGGRHCTQLHSPQTGDKWLSPHCCDVKTCCCLLGSGSSKQGVVHSLFVGHDLTETSTAEFTGSRGEREGGLFLSNSTCKEYSGGRQCDADVKDSTGNSGKSNSNQGPSAELMAQEMNADIPEKSYFLGAPCFLSVGNIDYAVQSPSQESSLLLQPKSALRNEDFSHSEDPAKSSFSNEEIGLLKNKLMQSNLTQETFAADSGSATKDNKPLTNAKSPSGMSSSSSPSVTSETGKWEREDLQKAQQAVIRAHRQQLDEMASLCFKEECLINQMSAMDFQNFMTKLDEILVLKSKCIQTMRAQLQLYLAPAGTDMSLQTPPPV</sequence>
<evidence type="ECO:0000256" key="3">
    <source>
        <dbReference type="ARBA" id="ARBA00022840"/>
    </source>
</evidence>
<keyword evidence="9" id="KW-1185">Reference proteome</keyword>
<keyword evidence="4" id="KW-0963">Cytoplasm</keyword>
<dbReference type="GO" id="GO:0005874">
    <property type="term" value="C:microtubule"/>
    <property type="evidence" value="ECO:0007669"/>
    <property type="project" value="TreeGrafter"/>
</dbReference>
<dbReference type="EMBL" id="KL872862">
    <property type="protein sequence ID" value="KGL97062.1"/>
    <property type="molecule type" value="Genomic_DNA"/>
</dbReference>
<dbReference type="InterPro" id="IPR001752">
    <property type="entry name" value="Kinesin_motor_dom"/>
</dbReference>
<evidence type="ECO:0000256" key="1">
    <source>
        <dbReference type="ARBA" id="ARBA00004245"/>
    </source>
</evidence>
<dbReference type="Gene3D" id="1.10.150.50">
    <property type="entry name" value="Transcription Factor, Ets-1"/>
    <property type="match status" value="1"/>
</dbReference>
<dbReference type="GO" id="GO:0005524">
    <property type="term" value="F:ATP binding"/>
    <property type="evidence" value="ECO:0007669"/>
    <property type="project" value="UniProtKB-KW"/>
</dbReference>
<gene>
    <name evidence="8" type="ORF">N301_09221</name>
</gene>
<evidence type="ECO:0000256" key="6">
    <source>
        <dbReference type="SAM" id="MobiDB-lite"/>
    </source>
</evidence>
<feature type="region of interest" description="Disordered" evidence="6">
    <location>
        <begin position="1175"/>
        <end position="1216"/>
    </location>
</feature>
<proteinExistence type="inferred from homology"/>
<evidence type="ECO:0000313" key="9">
    <source>
        <dbReference type="Proteomes" id="UP000053858"/>
    </source>
</evidence>
<dbReference type="PRINTS" id="PR00380">
    <property type="entry name" value="KINESINHEAVY"/>
</dbReference>
<dbReference type="FunFam" id="1.10.150.50:FF:000052">
    <property type="entry name" value="Kinesin family member 24"/>
    <property type="match status" value="1"/>
</dbReference>
<dbReference type="PANTHER" id="PTHR47971:SF20">
    <property type="entry name" value="KINESIN-LIKE PROTEIN KIF24"/>
    <property type="match status" value="1"/>
</dbReference>
<evidence type="ECO:0000256" key="4">
    <source>
        <dbReference type="ARBA" id="ARBA00023212"/>
    </source>
</evidence>
<name>A0A0A0AT77_CHAVO</name>
<dbReference type="Gene3D" id="3.40.850.10">
    <property type="entry name" value="Kinesin motor domain"/>
    <property type="match status" value="1"/>
</dbReference>
<dbReference type="InterPro" id="IPR027640">
    <property type="entry name" value="Kinesin-like_fam"/>
</dbReference>
<dbReference type="InterPro" id="IPR036961">
    <property type="entry name" value="Kinesin_motor_dom_sf"/>
</dbReference>